<dbReference type="OrthoDB" id="784473at2759"/>
<dbReference type="InterPro" id="IPR004082">
    <property type="entry name" value="OBERON"/>
</dbReference>
<feature type="chain" id="PRO_5016296084" evidence="1">
    <location>
        <begin position="18"/>
        <end position="153"/>
    </location>
</feature>
<keyword evidence="4" id="KW-1185">Reference proteome</keyword>
<protein>
    <submittedName>
        <fullName evidence="3">Protein OBERON 3-like</fullName>
    </submittedName>
</protein>
<evidence type="ECO:0000313" key="4">
    <source>
        <dbReference type="Proteomes" id="UP000250235"/>
    </source>
</evidence>
<dbReference type="PANTHER" id="PTHR21736">
    <property type="entry name" value="VERNALIZATION-INSENSITIVE PROTEIN 3"/>
    <property type="match status" value="1"/>
</dbReference>
<dbReference type="GO" id="GO:0005634">
    <property type="term" value="C:nucleus"/>
    <property type="evidence" value="ECO:0007669"/>
    <property type="project" value="TreeGrafter"/>
</dbReference>
<dbReference type="GO" id="GO:0010078">
    <property type="term" value="P:maintenance of root meristem identity"/>
    <property type="evidence" value="ECO:0007669"/>
    <property type="project" value="TreeGrafter"/>
</dbReference>
<evidence type="ECO:0000313" key="3">
    <source>
        <dbReference type="EMBL" id="KZV25670.1"/>
    </source>
</evidence>
<dbReference type="PANTHER" id="PTHR21736:SF38">
    <property type="entry name" value="PROTEIN OBERON 3"/>
    <property type="match status" value="1"/>
</dbReference>
<feature type="signal peptide" evidence="1">
    <location>
        <begin position="1"/>
        <end position="17"/>
    </location>
</feature>
<dbReference type="Pfam" id="PF16312">
    <property type="entry name" value="Oberon_cc"/>
    <property type="match status" value="1"/>
</dbReference>
<dbReference type="AlphaFoldDB" id="A0A2Z7AXK1"/>
<feature type="domain" description="Oberon coiled-coil region" evidence="2">
    <location>
        <begin position="57"/>
        <end position="130"/>
    </location>
</feature>
<organism evidence="3 4">
    <name type="scientific">Dorcoceras hygrometricum</name>
    <dbReference type="NCBI Taxonomy" id="472368"/>
    <lineage>
        <taxon>Eukaryota</taxon>
        <taxon>Viridiplantae</taxon>
        <taxon>Streptophyta</taxon>
        <taxon>Embryophyta</taxon>
        <taxon>Tracheophyta</taxon>
        <taxon>Spermatophyta</taxon>
        <taxon>Magnoliopsida</taxon>
        <taxon>eudicotyledons</taxon>
        <taxon>Gunneridae</taxon>
        <taxon>Pentapetalae</taxon>
        <taxon>asterids</taxon>
        <taxon>lamiids</taxon>
        <taxon>Lamiales</taxon>
        <taxon>Gesneriaceae</taxon>
        <taxon>Didymocarpoideae</taxon>
        <taxon>Trichosporeae</taxon>
        <taxon>Loxocarpinae</taxon>
        <taxon>Dorcoceras</taxon>
    </lineage>
</organism>
<evidence type="ECO:0000256" key="1">
    <source>
        <dbReference type="SAM" id="SignalP"/>
    </source>
</evidence>
<keyword evidence="1" id="KW-0732">Signal</keyword>
<accession>A0A2Z7AXK1</accession>
<dbReference type="PRINTS" id="PR01544">
    <property type="entry name" value="ARATH130DUF"/>
</dbReference>
<dbReference type="GO" id="GO:0010468">
    <property type="term" value="P:regulation of gene expression"/>
    <property type="evidence" value="ECO:0007669"/>
    <property type="project" value="TreeGrafter"/>
</dbReference>
<gene>
    <name evidence="3" type="ORF">F511_04731</name>
</gene>
<sequence length="153" mass="17904">MVCWTWVILQCLQKLQTVSRSCFLSSIINASSGQHELRPVDSRENLIIHDECSVKPVKKGGVGSLENLVRMKEAEARMFQNREDEAQGEVESLRRIMRIKTEKIEEEYASRLAKLCLPELEERKRKKVEEHMIWHCTWCMFRGRGVSAPWFLP</sequence>
<name>A0A2Z7AXK1_9LAMI</name>
<dbReference type="GO" id="GO:0010492">
    <property type="term" value="P:maintenance of shoot apical meristem identity"/>
    <property type="evidence" value="ECO:0007669"/>
    <property type="project" value="TreeGrafter"/>
</dbReference>
<dbReference type="Proteomes" id="UP000250235">
    <property type="component" value="Unassembled WGS sequence"/>
</dbReference>
<dbReference type="InterPro" id="IPR032535">
    <property type="entry name" value="Oberon_CC"/>
</dbReference>
<reference evidence="3 4" key="1">
    <citation type="journal article" date="2015" name="Proc. Natl. Acad. Sci. U.S.A.">
        <title>The resurrection genome of Boea hygrometrica: A blueprint for survival of dehydration.</title>
        <authorList>
            <person name="Xiao L."/>
            <person name="Yang G."/>
            <person name="Zhang L."/>
            <person name="Yang X."/>
            <person name="Zhao S."/>
            <person name="Ji Z."/>
            <person name="Zhou Q."/>
            <person name="Hu M."/>
            <person name="Wang Y."/>
            <person name="Chen M."/>
            <person name="Xu Y."/>
            <person name="Jin H."/>
            <person name="Xiao X."/>
            <person name="Hu G."/>
            <person name="Bao F."/>
            <person name="Hu Y."/>
            <person name="Wan P."/>
            <person name="Li L."/>
            <person name="Deng X."/>
            <person name="Kuang T."/>
            <person name="Xiang C."/>
            <person name="Zhu J.K."/>
            <person name="Oliver M.J."/>
            <person name="He Y."/>
        </authorList>
    </citation>
    <scope>NUCLEOTIDE SEQUENCE [LARGE SCALE GENOMIC DNA]</scope>
    <source>
        <strain evidence="4">cv. XS01</strain>
    </source>
</reference>
<evidence type="ECO:0000259" key="2">
    <source>
        <dbReference type="Pfam" id="PF16312"/>
    </source>
</evidence>
<dbReference type="GO" id="GO:0010071">
    <property type="term" value="P:root meristem specification"/>
    <property type="evidence" value="ECO:0007669"/>
    <property type="project" value="TreeGrafter"/>
</dbReference>
<dbReference type="EMBL" id="KV011838">
    <property type="protein sequence ID" value="KZV25670.1"/>
    <property type="molecule type" value="Genomic_DNA"/>
</dbReference>
<proteinExistence type="predicted"/>